<dbReference type="Proteomes" id="UP000265520">
    <property type="component" value="Unassembled WGS sequence"/>
</dbReference>
<sequence length="35" mass="3943">MSTRPSSTDNADVVRLSIFTWVPTWDLAVACEFQV</sequence>
<comment type="caution">
    <text evidence="1">The sequence shown here is derived from an EMBL/GenBank/DDBJ whole genome shotgun (WGS) entry which is preliminary data.</text>
</comment>
<accession>A0A392PC50</accession>
<feature type="non-terminal residue" evidence="1">
    <location>
        <position position="35"/>
    </location>
</feature>
<keyword evidence="2" id="KW-1185">Reference proteome</keyword>
<dbReference type="EMBL" id="LXQA010071274">
    <property type="protein sequence ID" value="MCI09069.1"/>
    <property type="molecule type" value="Genomic_DNA"/>
</dbReference>
<protein>
    <submittedName>
        <fullName evidence="1">Uncharacterized protein</fullName>
    </submittedName>
</protein>
<name>A0A392PC50_9FABA</name>
<reference evidence="1 2" key="1">
    <citation type="journal article" date="2018" name="Front. Plant Sci.">
        <title>Red Clover (Trifolium pratense) and Zigzag Clover (T. medium) - A Picture of Genomic Similarities and Differences.</title>
        <authorList>
            <person name="Dluhosova J."/>
            <person name="Istvanek J."/>
            <person name="Nedelnik J."/>
            <person name="Repkova J."/>
        </authorList>
    </citation>
    <scope>NUCLEOTIDE SEQUENCE [LARGE SCALE GENOMIC DNA]</scope>
    <source>
        <strain evidence="2">cv. 10/8</strain>
        <tissue evidence="1">Leaf</tissue>
    </source>
</reference>
<proteinExistence type="predicted"/>
<evidence type="ECO:0000313" key="2">
    <source>
        <dbReference type="Proteomes" id="UP000265520"/>
    </source>
</evidence>
<organism evidence="1 2">
    <name type="scientific">Trifolium medium</name>
    <dbReference type="NCBI Taxonomy" id="97028"/>
    <lineage>
        <taxon>Eukaryota</taxon>
        <taxon>Viridiplantae</taxon>
        <taxon>Streptophyta</taxon>
        <taxon>Embryophyta</taxon>
        <taxon>Tracheophyta</taxon>
        <taxon>Spermatophyta</taxon>
        <taxon>Magnoliopsida</taxon>
        <taxon>eudicotyledons</taxon>
        <taxon>Gunneridae</taxon>
        <taxon>Pentapetalae</taxon>
        <taxon>rosids</taxon>
        <taxon>fabids</taxon>
        <taxon>Fabales</taxon>
        <taxon>Fabaceae</taxon>
        <taxon>Papilionoideae</taxon>
        <taxon>50 kb inversion clade</taxon>
        <taxon>NPAAA clade</taxon>
        <taxon>Hologalegina</taxon>
        <taxon>IRL clade</taxon>
        <taxon>Trifolieae</taxon>
        <taxon>Trifolium</taxon>
    </lineage>
</organism>
<dbReference type="AlphaFoldDB" id="A0A392PC50"/>
<evidence type="ECO:0000313" key="1">
    <source>
        <dbReference type="EMBL" id="MCI09069.1"/>
    </source>
</evidence>